<evidence type="ECO:0000256" key="1">
    <source>
        <dbReference type="SAM" id="MobiDB-lite"/>
    </source>
</evidence>
<protein>
    <recommendedName>
        <fullName evidence="4">YtxH domain-containing protein</fullName>
    </recommendedName>
</protein>
<organism evidence="2 3">
    <name type="scientific">Amycolatopsis taiwanensis</name>
    <dbReference type="NCBI Taxonomy" id="342230"/>
    <lineage>
        <taxon>Bacteria</taxon>
        <taxon>Bacillati</taxon>
        <taxon>Actinomycetota</taxon>
        <taxon>Actinomycetes</taxon>
        <taxon>Pseudonocardiales</taxon>
        <taxon>Pseudonocardiaceae</taxon>
        <taxon>Amycolatopsis</taxon>
    </lineage>
</organism>
<dbReference type="Proteomes" id="UP001165136">
    <property type="component" value="Unassembled WGS sequence"/>
</dbReference>
<keyword evidence="3" id="KW-1185">Reference proteome</keyword>
<comment type="caution">
    <text evidence="2">The sequence shown here is derived from an EMBL/GenBank/DDBJ whole genome shotgun (WGS) entry which is preliminary data.</text>
</comment>
<evidence type="ECO:0000313" key="2">
    <source>
        <dbReference type="EMBL" id="GLY69942.1"/>
    </source>
</evidence>
<dbReference type="AlphaFoldDB" id="A0A9W6R9D5"/>
<name>A0A9W6R9D5_9PSEU</name>
<evidence type="ECO:0000313" key="3">
    <source>
        <dbReference type="Proteomes" id="UP001165136"/>
    </source>
</evidence>
<feature type="region of interest" description="Disordered" evidence="1">
    <location>
        <begin position="50"/>
        <end position="74"/>
    </location>
</feature>
<evidence type="ECO:0008006" key="4">
    <source>
        <dbReference type="Google" id="ProtNLM"/>
    </source>
</evidence>
<gene>
    <name evidence="2" type="ORF">Atai01_65610</name>
</gene>
<dbReference type="RefSeq" id="WP_027946560.1">
    <property type="nucleotide sequence ID" value="NZ_BSTI01000019.1"/>
</dbReference>
<accession>A0A9W6R9D5</accession>
<dbReference type="EMBL" id="BSTI01000019">
    <property type="protein sequence ID" value="GLY69942.1"/>
    <property type="molecule type" value="Genomic_DNA"/>
</dbReference>
<feature type="compositionally biased region" description="Basic residues" evidence="1">
    <location>
        <begin position="59"/>
        <end position="68"/>
    </location>
</feature>
<sequence>MKSFLLGALAGYVLGTRAGRARYEQIVRTYHKVVDHPAVQGAAGVVRAKVSEKTGGRRSSARRHHGHRGAGPAS</sequence>
<proteinExistence type="predicted"/>
<reference evidence="2" key="1">
    <citation type="submission" date="2023-03" db="EMBL/GenBank/DDBJ databases">
        <title>Amycolatopsis taiwanensis NBRC 103393.</title>
        <authorList>
            <person name="Ichikawa N."/>
            <person name="Sato H."/>
            <person name="Tonouchi N."/>
        </authorList>
    </citation>
    <scope>NUCLEOTIDE SEQUENCE</scope>
    <source>
        <strain evidence="2">NBRC 103393</strain>
    </source>
</reference>